<feature type="region of interest" description="Disordered" evidence="1">
    <location>
        <begin position="264"/>
        <end position="311"/>
    </location>
</feature>
<feature type="compositionally biased region" description="Polar residues" evidence="1">
    <location>
        <begin position="701"/>
        <end position="721"/>
    </location>
</feature>
<feature type="compositionally biased region" description="Polar residues" evidence="1">
    <location>
        <begin position="290"/>
        <end position="305"/>
    </location>
</feature>
<feature type="compositionally biased region" description="Low complexity" evidence="1">
    <location>
        <begin position="571"/>
        <end position="581"/>
    </location>
</feature>
<feature type="compositionally biased region" description="Polar residues" evidence="1">
    <location>
        <begin position="477"/>
        <end position="493"/>
    </location>
</feature>
<feature type="compositionally biased region" description="Low complexity" evidence="1">
    <location>
        <begin position="1042"/>
        <end position="1057"/>
    </location>
</feature>
<proteinExistence type="predicted"/>
<keyword evidence="3" id="KW-1185">Reference proteome</keyword>
<feature type="region of interest" description="Disordered" evidence="1">
    <location>
        <begin position="1"/>
        <end position="26"/>
    </location>
</feature>
<sequence length="1335" mass="133937">MQRDQQHDTRGSFKSPRSSATVDRANDYISASTAGSTDAANANAMPLRAAAKHPGNFSGVEVAGPTVGGTPAPYDPAKVELAKEHLADSLNSLSTTTAKNESLDEPKTSISETVRSGAASAATGAAAAAVGVISVAKKLIGGRDDDDTDESDYTDALQSPTATTVPASIGPAIKPNADHGLEFNGEKNKKKPMKAGDRASEKVNIVARAPSAKATHGSSPGAREPSGPLPDNISHVMPPRLSALTLGDPFGPVVVTHWNDFKHEHEVSTPSSEDFEREDYERTHPMPTDARSQPGHTESTPSNYTPGGIDNNLAPTNPFSQDIHPAAAATTTAANPIAVSDAAKTHPAYIPSPLKQSTGPSSSAAHDIKLTSYDEPDLSIRRQTNLKDSTPLGGMNVDKPLDTSPQRRTSMSGMNVDDNINAPVNLRAATNRQSGLNVDRSQATSASSRNQRRRRSSGFNVDVPAEATAYGGDGSAATVTQHPRPSGTYNTGMNVDRPGSKGNKTSGLGVDGPARSTYDVKTHQLDGGTPSYGSTTSRHDTEATAAVVGAASAMMAAPPLRDTVHVSSGDATAATTEPTATRGGRSGRTKEAEQTVKGAAETVGEKLHLHSHRTQPSTSGYGVDMVPATASVAAGYPHTEASGLSASSDTPARVSSVSPSPGRTGAVDKSPHEGRSTGFAAKVAAAGAATIAAVKGASNAIKGTSDASKSKTNGGLTTQGVEATPGPLSVLPPSSIGTSGTLLFSPLGTSGTLPSGSTGTSGTLPSSSVGTTGTLPPSSIGTSGTLPSSSIGTTGTLPPSSIGTSGTLPSSSIGTSGTLPSSSIGTTGSLPPSSIGTSGTLPSATVDTASVTPSAGTTGATLKTSGSTVPQQGSTGGLAGKVAGGVAAAGAATAATAAAMKGAAHDPKSKTGTSTDGAYGQETTHTTAKGLGATGGIKPSGAQGAVSTMAAPLPQGGLAKEGIKDSAHDVHAPAGNFTTHSRDATAHDVRAPAGNFTTHSKDTTAVHDAHTSGGNFTTHGKDATAMHGGHTPSGNNYTSHGTGAATATPATVSSTMAGTSRAPLQKRGLLSKIKGLFHKDSKVKDSRAHGSSTAATAAATTAAVVGASTAAHSRAHNTAGGSTGAAVSGGYDSPQLTSSGLPKADLRATHGVPATKLDAHPTTTINNAYHVPTTTHHRDPTGADTGVHYQHQHQHHQGDTTTTATPGMARVGAAGVVGGATLGAANTLGRHAAVTSTPTTATTTTTTTTRDAQLRDGHAVPVSGVTVTSARENGAGHVPAGDEVVWMKTTTTTTTTYDDDYADSNQDGMDEYYGRRSLGGWVLGDQGVDKGKQRT</sequence>
<feature type="compositionally biased region" description="Polar residues" evidence="1">
    <location>
        <begin position="780"/>
        <end position="873"/>
    </location>
</feature>
<feature type="compositionally biased region" description="Low complexity" evidence="1">
    <location>
        <begin position="745"/>
        <end position="779"/>
    </location>
</feature>
<feature type="compositionally biased region" description="Polar residues" evidence="1">
    <location>
        <begin position="642"/>
        <end position="661"/>
    </location>
</feature>
<feature type="compositionally biased region" description="Acidic residues" evidence="1">
    <location>
        <begin position="144"/>
        <end position="153"/>
    </location>
</feature>
<feature type="region of interest" description="Disordered" evidence="1">
    <location>
        <begin position="567"/>
        <end position="623"/>
    </location>
</feature>
<dbReference type="EMBL" id="JAAAJB010000314">
    <property type="protein sequence ID" value="KAG0258678.1"/>
    <property type="molecule type" value="Genomic_DNA"/>
</dbReference>
<protein>
    <submittedName>
        <fullName evidence="2">Uncharacterized protein</fullName>
    </submittedName>
</protein>
<feature type="region of interest" description="Disordered" evidence="1">
    <location>
        <begin position="382"/>
        <end position="539"/>
    </location>
</feature>
<feature type="compositionally biased region" description="Low complexity" evidence="1">
    <location>
        <begin position="440"/>
        <end position="449"/>
    </location>
</feature>
<feature type="compositionally biased region" description="Polar residues" evidence="1">
    <location>
        <begin position="156"/>
        <end position="166"/>
    </location>
</feature>
<feature type="region of interest" description="Disordered" evidence="1">
    <location>
        <begin position="1042"/>
        <end position="1062"/>
    </location>
</feature>
<feature type="compositionally biased region" description="Basic and acidic residues" evidence="1">
    <location>
        <begin position="1"/>
        <end position="11"/>
    </location>
</feature>
<feature type="region of interest" description="Disordered" evidence="1">
    <location>
        <begin position="902"/>
        <end position="960"/>
    </location>
</feature>
<feature type="compositionally biased region" description="Polar residues" evidence="1">
    <location>
        <begin position="910"/>
        <end position="927"/>
    </location>
</feature>
<organism evidence="2 3">
    <name type="scientific">Actinomortierella ambigua</name>
    <dbReference type="NCBI Taxonomy" id="1343610"/>
    <lineage>
        <taxon>Eukaryota</taxon>
        <taxon>Fungi</taxon>
        <taxon>Fungi incertae sedis</taxon>
        <taxon>Mucoromycota</taxon>
        <taxon>Mortierellomycotina</taxon>
        <taxon>Mortierellomycetes</taxon>
        <taxon>Mortierellales</taxon>
        <taxon>Mortierellaceae</taxon>
        <taxon>Actinomortierella</taxon>
    </lineage>
</organism>
<name>A0A9P6U403_9FUNG</name>
<accession>A0A9P6U403</accession>
<feature type="compositionally biased region" description="Basic and acidic residues" evidence="1">
    <location>
        <begin position="176"/>
        <end position="187"/>
    </location>
</feature>
<comment type="caution">
    <text evidence="2">The sequence shown here is derived from an EMBL/GenBank/DDBJ whole genome shotgun (WGS) entry which is preliminary data.</text>
</comment>
<feature type="compositionally biased region" description="Polar residues" evidence="1">
    <location>
        <begin position="403"/>
        <end position="413"/>
    </location>
</feature>
<feature type="region of interest" description="Disordered" evidence="1">
    <location>
        <begin position="640"/>
        <end position="675"/>
    </location>
</feature>
<evidence type="ECO:0000256" key="1">
    <source>
        <dbReference type="SAM" id="MobiDB-lite"/>
    </source>
</evidence>
<dbReference type="OrthoDB" id="2442409at2759"/>
<gene>
    <name evidence="2" type="ORF">DFQ27_004511</name>
</gene>
<feature type="compositionally biased region" description="Low complexity" evidence="1">
    <location>
        <begin position="1114"/>
        <end position="1130"/>
    </location>
</feature>
<feature type="region of interest" description="Disordered" evidence="1">
    <location>
        <begin position="1114"/>
        <end position="1140"/>
    </location>
</feature>
<feature type="region of interest" description="Disordered" evidence="1">
    <location>
        <begin position="700"/>
        <end position="873"/>
    </location>
</feature>
<dbReference type="Proteomes" id="UP000807716">
    <property type="component" value="Unassembled WGS sequence"/>
</dbReference>
<evidence type="ECO:0000313" key="2">
    <source>
        <dbReference type="EMBL" id="KAG0258678.1"/>
    </source>
</evidence>
<evidence type="ECO:0000313" key="3">
    <source>
        <dbReference type="Proteomes" id="UP000807716"/>
    </source>
</evidence>
<reference evidence="2" key="1">
    <citation type="journal article" date="2020" name="Fungal Divers.">
        <title>Resolving the Mortierellaceae phylogeny through synthesis of multi-gene phylogenetics and phylogenomics.</title>
        <authorList>
            <person name="Vandepol N."/>
            <person name="Liber J."/>
            <person name="Desiro A."/>
            <person name="Na H."/>
            <person name="Kennedy M."/>
            <person name="Barry K."/>
            <person name="Grigoriev I.V."/>
            <person name="Miller A.N."/>
            <person name="O'Donnell K."/>
            <person name="Stajich J.E."/>
            <person name="Bonito G."/>
        </authorList>
    </citation>
    <scope>NUCLEOTIDE SEQUENCE</scope>
    <source>
        <strain evidence="2">BC1065</strain>
    </source>
</reference>
<feature type="region of interest" description="Disordered" evidence="1">
    <location>
        <begin position="141"/>
        <end position="236"/>
    </location>
</feature>